<organism evidence="6 7">
    <name type="scientific">Microthyrium microscopicum</name>
    <dbReference type="NCBI Taxonomy" id="703497"/>
    <lineage>
        <taxon>Eukaryota</taxon>
        <taxon>Fungi</taxon>
        <taxon>Dikarya</taxon>
        <taxon>Ascomycota</taxon>
        <taxon>Pezizomycotina</taxon>
        <taxon>Dothideomycetes</taxon>
        <taxon>Dothideomycetes incertae sedis</taxon>
        <taxon>Microthyriales</taxon>
        <taxon>Microthyriaceae</taxon>
        <taxon>Microthyrium</taxon>
    </lineage>
</organism>
<name>A0A6A6U9T7_9PEZI</name>
<dbReference type="Pfam" id="PF03098">
    <property type="entry name" value="An_peroxidase"/>
    <property type="match status" value="1"/>
</dbReference>
<evidence type="ECO:0000313" key="6">
    <source>
        <dbReference type="EMBL" id="KAF2669019.1"/>
    </source>
</evidence>
<dbReference type="InterPro" id="IPR010255">
    <property type="entry name" value="Haem_peroxidase_sf"/>
</dbReference>
<keyword evidence="4 5" id="KW-0408">Iron</keyword>
<keyword evidence="5" id="KW-0349">Heme</keyword>
<evidence type="ECO:0000313" key="7">
    <source>
        <dbReference type="Proteomes" id="UP000799302"/>
    </source>
</evidence>
<dbReference type="InterPro" id="IPR050783">
    <property type="entry name" value="Oxylipin_biosynth_metab"/>
</dbReference>
<dbReference type="Proteomes" id="UP000799302">
    <property type="component" value="Unassembled WGS sequence"/>
</dbReference>
<dbReference type="AlphaFoldDB" id="A0A6A6U9T7"/>
<keyword evidence="7" id="KW-1185">Reference proteome</keyword>
<accession>A0A6A6U9T7</accession>
<dbReference type="GO" id="GO:0004601">
    <property type="term" value="F:peroxidase activity"/>
    <property type="evidence" value="ECO:0007669"/>
    <property type="project" value="UniProtKB-KW"/>
</dbReference>
<dbReference type="GO" id="GO:0051213">
    <property type="term" value="F:dioxygenase activity"/>
    <property type="evidence" value="ECO:0007669"/>
    <property type="project" value="UniProtKB-KW"/>
</dbReference>
<evidence type="ECO:0000256" key="4">
    <source>
        <dbReference type="ARBA" id="ARBA00023004"/>
    </source>
</evidence>
<dbReference type="SUPFAM" id="SSF48113">
    <property type="entry name" value="Heme-dependent peroxidases"/>
    <property type="match status" value="1"/>
</dbReference>
<reference evidence="6" key="1">
    <citation type="journal article" date="2020" name="Stud. Mycol.">
        <title>101 Dothideomycetes genomes: a test case for predicting lifestyles and emergence of pathogens.</title>
        <authorList>
            <person name="Haridas S."/>
            <person name="Albert R."/>
            <person name="Binder M."/>
            <person name="Bloem J."/>
            <person name="Labutti K."/>
            <person name="Salamov A."/>
            <person name="Andreopoulos B."/>
            <person name="Baker S."/>
            <person name="Barry K."/>
            <person name="Bills G."/>
            <person name="Bluhm B."/>
            <person name="Cannon C."/>
            <person name="Castanera R."/>
            <person name="Culley D."/>
            <person name="Daum C."/>
            <person name="Ezra D."/>
            <person name="Gonzalez J."/>
            <person name="Henrissat B."/>
            <person name="Kuo A."/>
            <person name="Liang C."/>
            <person name="Lipzen A."/>
            <person name="Lutzoni F."/>
            <person name="Magnuson J."/>
            <person name="Mondo S."/>
            <person name="Nolan M."/>
            <person name="Ohm R."/>
            <person name="Pangilinan J."/>
            <person name="Park H.-J."/>
            <person name="Ramirez L."/>
            <person name="Alfaro M."/>
            <person name="Sun H."/>
            <person name="Tritt A."/>
            <person name="Yoshinaga Y."/>
            <person name="Zwiers L.-H."/>
            <person name="Turgeon B."/>
            <person name="Goodwin S."/>
            <person name="Spatafora J."/>
            <person name="Crous P."/>
            <person name="Grigoriev I."/>
        </authorList>
    </citation>
    <scope>NUCLEOTIDE SEQUENCE</scope>
    <source>
        <strain evidence="6">CBS 115976</strain>
    </source>
</reference>
<dbReference type="InterPro" id="IPR037120">
    <property type="entry name" value="Haem_peroxidase_sf_animal"/>
</dbReference>
<dbReference type="PROSITE" id="PS50292">
    <property type="entry name" value="PEROXIDASE_3"/>
    <property type="match status" value="1"/>
</dbReference>
<dbReference type="GO" id="GO:0006979">
    <property type="term" value="P:response to oxidative stress"/>
    <property type="evidence" value="ECO:0007669"/>
    <property type="project" value="InterPro"/>
</dbReference>
<dbReference type="CDD" id="cd09817">
    <property type="entry name" value="linoleate_diol_synthase_like"/>
    <property type="match status" value="1"/>
</dbReference>
<evidence type="ECO:0000256" key="2">
    <source>
        <dbReference type="ARBA" id="ARBA00022964"/>
    </source>
</evidence>
<dbReference type="Gene3D" id="1.10.640.10">
    <property type="entry name" value="Haem peroxidase domain superfamily, animal type"/>
    <property type="match status" value="1"/>
</dbReference>
<dbReference type="InterPro" id="IPR019791">
    <property type="entry name" value="Haem_peroxidase_animal"/>
</dbReference>
<dbReference type="InterPro" id="IPR034812">
    <property type="entry name" value="Ppo-like_N"/>
</dbReference>
<dbReference type="GO" id="GO:0006631">
    <property type="term" value="P:fatty acid metabolic process"/>
    <property type="evidence" value="ECO:0007669"/>
    <property type="project" value="UniProtKB-ARBA"/>
</dbReference>
<sequence length="1247" mass="140926">MTSLFSKGEDGRFNFHNDQTLHGPPSDRAWYSNVGGDAVAALKGLIHYPFVGKTTAARDVAAELDIDDPLSRAITQKMVTELWGSMLHPPLSYHGNKFRFRTADGSYNNIMYPDLGKAGSPYAKTVQPTRARHGAKPDPGDIFDLLLARNEKSVESPSGMSSFLLYHASLIIHDIFRTDDEDANKSVTSSYLELSPLYGSNQQEQLEVRQMKLGLLKPDTFAEERLLRQPPGVCLYIVMYNRFHNYVAKQLLEINENGRFSLPRPAKEIVGQELDDWRSNAIKQQDEDLFQTARLVTCGFYMQISVHDYLRCLMGLHPKNTAWTLDPNRSYPAENDKHGLQRGEGNMVSAEFNLLYRFHGPISNRDAKWAEGLMVGLLRMGNIIDDNATEEQMAKGERITTKMAIDGEIPLHSLQKMFGELKDKQASMPPKMGRPWFPETLDPVGDPEYGGWFRRDEHGYFDDAQMAAELTRAIEDPIVHFGGNIPKVLKAIEILGILQARKWEMTSLNEFREFFGMSRHNDFADMNSDPDIQNRLRDLYEDPDMVELYPGVMLEGNGQNIDPGTSCPGGDSALWRAIFSDAVTLIRSDRFYTIDWNVDSYTAWGFNEVQSDPKVNKGSIINQLFARALPDYFEYNSLHLWQPFYTPTMNAILAEQQGYINQLDLSGLEDQLGAPWVVENGHVPLGFFSQACSSDVKETPRKIRRTMAIRDSWFDLEWRGNEAAPRPKAPVTIADYDVIKEILDGTTAPDWAKLSEIEPGDISHETLRAIIAGDWAPQSVADGIIRKSLPSDWGKSVSQYFDGLANNIRLREQRKFQKKANGDQIYQIDVVKDFAIPLITRFFADFLGFWESIKTEQHLERPYDENDIYLHLSNCQRFSSQDSDPARLWKLRHAFKESLQFLIKLTKKGVARYQTTILGKGVIGSYILQLERAVTGDPDYVQNVRRLGASLVHALSGQGGFSTQQIAAILLAQVLGTGVSTVTTFTEALAYFIDPKSRKNKSVDQDGPTEQWRKLQDIVWADSKLNEAGTRVIVKDDVYDDVERYALEAQRFHEVQLLRIFSPKDEKVKAVQLKSTKIVDGKVIEEMVDVSVGDTIVLDISSQSYPEQNDFILGRPQGYYLNLGSYDGPRRPGIIGQELSIIALTCLLKSTAQWKNLRVAHDKLGRLRRVHTPDGLVRYTDVQWGELLPSPVTWNLRFDGLGKGVFTGGDNADSGHRMDQVWQRRKLPADSPIRSVLPDAYQSVGMS</sequence>
<dbReference type="GO" id="GO:0020037">
    <property type="term" value="F:heme binding"/>
    <property type="evidence" value="ECO:0007669"/>
    <property type="project" value="InterPro"/>
</dbReference>
<dbReference type="PRINTS" id="PR00457">
    <property type="entry name" value="ANPEROXIDASE"/>
</dbReference>
<protein>
    <submittedName>
        <fullName evidence="6">Heme peroxidase</fullName>
    </submittedName>
</protein>
<keyword evidence="1 5" id="KW-0479">Metal-binding</keyword>
<dbReference type="PANTHER" id="PTHR11903:SF13">
    <property type="entry name" value="LINOLEATE 10R-LIPOXYGENASE"/>
    <property type="match status" value="1"/>
</dbReference>
<dbReference type="GO" id="GO:0046872">
    <property type="term" value="F:metal ion binding"/>
    <property type="evidence" value="ECO:0007669"/>
    <property type="project" value="UniProtKB-KW"/>
</dbReference>
<feature type="binding site" description="axial binding residue" evidence="5">
    <location>
        <position position="359"/>
    </location>
    <ligand>
        <name>heme b</name>
        <dbReference type="ChEBI" id="CHEBI:60344"/>
    </ligand>
    <ligandPart>
        <name>Fe</name>
        <dbReference type="ChEBI" id="CHEBI:18248"/>
    </ligandPart>
</feature>
<keyword evidence="6" id="KW-0575">Peroxidase</keyword>
<gene>
    <name evidence="6" type="ORF">BT63DRAFT_413490</name>
</gene>
<dbReference type="EMBL" id="MU004235">
    <property type="protein sequence ID" value="KAF2669019.1"/>
    <property type="molecule type" value="Genomic_DNA"/>
</dbReference>
<evidence type="ECO:0000256" key="5">
    <source>
        <dbReference type="PIRSR" id="PIRSR619791-2"/>
    </source>
</evidence>
<evidence type="ECO:0000256" key="1">
    <source>
        <dbReference type="ARBA" id="ARBA00022723"/>
    </source>
</evidence>
<evidence type="ECO:0000256" key="3">
    <source>
        <dbReference type="ARBA" id="ARBA00023002"/>
    </source>
</evidence>
<dbReference type="PANTHER" id="PTHR11903">
    <property type="entry name" value="PROSTAGLANDIN G/H SYNTHASE"/>
    <property type="match status" value="1"/>
</dbReference>
<keyword evidence="2" id="KW-0223">Dioxygenase</keyword>
<dbReference type="OrthoDB" id="823504at2759"/>
<keyword evidence="3" id="KW-0560">Oxidoreductase</keyword>
<proteinExistence type="predicted"/>